<evidence type="ECO:0000313" key="3">
    <source>
        <dbReference type="Proteomes" id="UP001189429"/>
    </source>
</evidence>
<organism evidence="2 3">
    <name type="scientific">Prorocentrum cordatum</name>
    <dbReference type="NCBI Taxonomy" id="2364126"/>
    <lineage>
        <taxon>Eukaryota</taxon>
        <taxon>Sar</taxon>
        <taxon>Alveolata</taxon>
        <taxon>Dinophyceae</taxon>
        <taxon>Prorocentrales</taxon>
        <taxon>Prorocentraceae</taxon>
        <taxon>Prorocentrum</taxon>
    </lineage>
</organism>
<feature type="region of interest" description="Disordered" evidence="1">
    <location>
        <begin position="32"/>
        <end position="199"/>
    </location>
</feature>
<protein>
    <submittedName>
        <fullName evidence="2">Uncharacterized protein</fullName>
    </submittedName>
</protein>
<keyword evidence="3" id="KW-1185">Reference proteome</keyword>
<comment type="caution">
    <text evidence="2">The sequence shown here is derived from an EMBL/GenBank/DDBJ whole genome shotgun (WGS) entry which is preliminary data.</text>
</comment>
<proteinExistence type="predicted"/>
<reference evidence="2" key="1">
    <citation type="submission" date="2023-10" db="EMBL/GenBank/DDBJ databases">
        <authorList>
            <person name="Chen Y."/>
            <person name="Shah S."/>
            <person name="Dougan E. K."/>
            <person name="Thang M."/>
            <person name="Chan C."/>
        </authorList>
    </citation>
    <scope>NUCLEOTIDE SEQUENCE [LARGE SCALE GENOMIC DNA]</scope>
</reference>
<feature type="region of interest" description="Disordered" evidence="1">
    <location>
        <begin position="298"/>
        <end position="326"/>
    </location>
</feature>
<name>A0ABN9S5P0_9DINO</name>
<feature type="compositionally biased region" description="Basic residues" evidence="1">
    <location>
        <begin position="52"/>
        <end position="71"/>
    </location>
</feature>
<evidence type="ECO:0000256" key="1">
    <source>
        <dbReference type="SAM" id="MobiDB-lite"/>
    </source>
</evidence>
<gene>
    <name evidence="2" type="ORF">PCOR1329_LOCUS26751</name>
</gene>
<accession>A0ABN9S5P0</accession>
<dbReference type="EMBL" id="CAUYUJ010009558">
    <property type="protein sequence ID" value="CAK0827139.1"/>
    <property type="molecule type" value="Genomic_DNA"/>
</dbReference>
<dbReference type="Proteomes" id="UP001189429">
    <property type="component" value="Unassembled WGS sequence"/>
</dbReference>
<feature type="compositionally biased region" description="Low complexity" evidence="1">
    <location>
        <begin position="164"/>
        <end position="178"/>
    </location>
</feature>
<sequence>MWRVPAPCAPALCTCWAPRCWVRRRNRGMAQRTCSTPEGPLLGHSAPDRPQRRSRRRRRRRRSRRRGRRRPSGPGTTRLRHAAPPATSIRPLAQAAAAGGRGAADRGTAAPRARDRWRPRCGRYAPEGPRLRGQPSAGILSAPTRGAGVRPAGRRWPPSAGEQAACGSRGSAPRSSSRITSGTSPASAASDRGQHWRDRGQRLARRQWLMPVKRCSWRNLSTAPFSTLRIMSSSLELQEVPDEGLSEVVDVSRVHDWSRDELDNVADRGAVTERLLLDCAVRGGVGLDRADFEGVACSGDNTGPDSDRAWSGSGAQSWAPSPTSSS</sequence>
<evidence type="ECO:0000313" key="2">
    <source>
        <dbReference type="EMBL" id="CAK0827139.1"/>
    </source>
</evidence>
<feature type="compositionally biased region" description="Polar residues" evidence="1">
    <location>
        <begin position="313"/>
        <end position="326"/>
    </location>
</feature>